<dbReference type="PATRIC" id="fig|520767.4.peg.1815"/>
<evidence type="ECO:0000256" key="4">
    <source>
        <dbReference type="ARBA" id="ARBA00013186"/>
    </source>
</evidence>
<keyword evidence="6" id="KW-0862">Zinc</keyword>
<dbReference type="NCBIfam" id="NF005123">
    <property type="entry name" value="PRK06557.1"/>
    <property type="match status" value="1"/>
</dbReference>
<dbReference type="Proteomes" id="UP000075737">
    <property type="component" value="Unassembled WGS sequence"/>
</dbReference>
<evidence type="ECO:0000256" key="2">
    <source>
        <dbReference type="ARBA" id="ARBA00001947"/>
    </source>
</evidence>
<dbReference type="InterPro" id="IPR001303">
    <property type="entry name" value="Aldolase_II/adducin_N"/>
</dbReference>
<dbReference type="PANTHER" id="PTHR22789:SF8">
    <property type="entry name" value="L-RIBULOSE-5-PHOSPHATE 4-EPIMERASE SGBE"/>
    <property type="match status" value="1"/>
</dbReference>
<organism evidence="8 9">
    <name type="scientific">Thermovenabulum gondwanense</name>
    <dbReference type="NCBI Taxonomy" id="520767"/>
    <lineage>
        <taxon>Bacteria</taxon>
        <taxon>Bacillati</taxon>
        <taxon>Bacillota</taxon>
        <taxon>Clostridia</taxon>
        <taxon>Thermosediminibacterales</taxon>
        <taxon>Thermosediminibacteraceae</taxon>
        <taxon>Thermovenabulum</taxon>
    </lineage>
</organism>
<dbReference type="GO" id="GO:0019323">
    <property type="term" value="P:pentose catabolic process"/>
    <property type="evidence" value="ECO:0007669"/>
    <property type="project" value="TreeGrafter"/>
</dbReference>
<comment type="catalytic activity">
    <reaction evidence="1">
        <text>L-ribulose 5-phosphate = D-xylulose 5-phosphate</text>
        <dbReference type="Rhea" id="RHEA:22368"/>
        <dbReference type="ChEBI" id="CHEBI:57737"/>
        <dbReference type="ChEBI" id="CHEBI:58226"/>
        <dbReference type="EC" id="5.1.3.4"/>
    </reaction>
</comment>
<evidence type="ECO:0000259" key="7">
    <source>
        <dbReference type="SMART" id="SM01007"/>
    </source>
</evidence>
<comment type="similarity">
    <text evidence="3">Belongs to the aldolase class II family. AraD/FucA subfamily.</text>
</comment>
<dbReference type="Gene3D" id="3.40.225.10">
    <property type="entry name" value="Class II aldolase/adducin N-terminal domain"/>
    <property type="match status" value="1"/>
</dbReference>
<dbReference type="EC" id="5.1.3.4" evidence="4"/>
<evidence type="ECO:0000256" key="6">
    <source>
        <dbReference type="ARBA" id="ARBA00022833"/>
    </source>
</evidence>
<dbReference type="STRING" id="520767.ATZ99_17020"/>
<evidence type="ECO:0000256" key="1">
    <source>
        <dbReference type="ARBA" id="ARBA00001726"/>
    </source>
</evidence>
<protein>
    <recommendedName>
        <fullName evidence="4">L-ribulose-5-phosphate 4-epimerase</fullName>
        <ecNumber evidence="4">5.1.3.4</ecNumber>
    </recommendedName>
</protein>
<keyword evidence="5" id="KW-0479">Metal-binding</keyword>
<dbReference type="SMART" id="SM01007">
    <property type="entry name" value="Aldolase_II"/>
    <property type="match status" value="1"/>
</dbReference>
<comment type="cofactor">
    <cofactor evidence="2">
        <name>Zn(2+)</name>
        <dbReference type="ChEBI" id="CHEBI:29105"/>
    </cofactor>
</comment>
<dbReference type="GO" id="GO:0008742">
    <property type="term" value="F:L-ribulose-phosphate 4-epimerase activity"/>
    <property type="evidence" value="ECO:0007669"/>
    <property type="project" value="UniProtKB-EC"/>
</dbReference>
<dbReference type="GO" id="GO:0005829">
    <property type="term" value="C:cytosol"/>
    <property type="evidence" value="ECO:0007669"/>
    <property type="project" value="TreeGrafter"/>
</dbReference>
<dbReference type="SUPFAM" id="SSF53639">
    <property type="entry name" value="AraD/HMP-PK domain-like"/>
    <property type="match status" value="1"/>
</dbReference>
<evidence type="ECO:0000256" key="3">
    <source>
        <dbReference type="ARBA" id="ARBA00010037"/>
    </source>
</evidence>
<dbReference type="InterPro" id="IPR036409">
    <property type="entry name" value="Aldolase_II/adducin_N_sf"/>
</dbReference>
<reference evidence="8 9" key="1">
    <citation type="submission" date="2015-12" db="EMBL/GenBank/DDBJ databases">
        <title>Draft genome of Thermovenabulum gondwanense isolated from a red thermophilic microbial mat colonisisng an outflow channel of a bore well.</title>
        <authorList>
            <person name="Patel B.K."/>
        </authorList>
    </citation>
    <scope>NUCLEOTIDE SEQUENCE [LARGE SCALE GENOMIC DNA]</scope>
    <source>
        <strain evidence="8 9">R270</strain>
    </source>
</reference>
<evidence type="ECO:0000313" key="9">
    <source>
        <dbReference type="Proteomes" id="UP000075737"/>
    </source>
</evidence>
<accession>A0A161PW36</accession>
<dbReference type="AlphaFoldDB" id="A0A161PW36"/>
<dbReference type="PANTHER" id="PTHR22789">
    <property type="entry name" value="FUCULOSE PHOSPHATE ALDOLASE"/>
    <property type="match status" value="1"/>
</dbReference>
<dbReference type="EMBL" id="LOHZ01000036">
    <property type="protein sequence ID" value="KYO65253.1"/>
    <property type="molecule type" value="Genomic_DNA"/>
</dbReference>
<gene>
    <name evidence="8" type="primary">ulaF</name>
    <name evidence="8" type="ORF">ATZ99_17020</name>
</gene>
<dbReference type="RefSeq" id="WP_068748817.1">
    <property type="nucleotide sequence ID" value="NZ_LOHZ01000036.1"/>
</dbReference>
<keyword evidence="9" id="KW-1185">Reference proteome</keyword>
<feature type="domain" description="Class II aldolase/adducin N-terminal" evidence="7">
    <location>
        <begin position="8"/>
        <end position="185"/>
    </location>
</feature>
<name>A0A161PW36_9FIRM</name>
<sequence length="215" mass="23377">MLLENLRKQVLDAALNLIKYRLVTLTGGNVSGRDPETGLVAITPSGMEYEGLTPEDIVVLDLNGNIVEGKWKPSVDTKFHIYIYKNRRDINSVIHTHSTFASCFAALNEEIPCVVTTLANEVGGSVPVARYTPVGTDEMGPAILEVIGDKRACLLANHGVVAVGPDVRHALVAAVMLEDAAKVYFAARCIGKPIELPESEVIKAKELFLYKYGQK</sequence>
<dbReference type="Pfam" id="PF00596">
    <property type="entry name" value="Aldolase_II"/>
    <property type="match status" value="1"/>
</dbReference>
<keyword evidence="8" id="KW-0413">Isomerase</keyword>
<dbReference type="InterPro" id="IPR050197">
    <property type="entry name" value="Aldolase_class_II_sugar_metab"/>
</dbReference>
<dbReference type="GO" id="GO:0016832">
    <property type="term" value="F:aldehyde-lyase activity"/>
    <property type="evidence" value="ECO:0007669"/>
    <property type="project" value="TreeGrafter"/>
</dbReference>
<evidence type="ECO:0000256" key="5">
    <source>
        <dbReference type="ARBA" id="ARBA00022723"/>
    </source>
</evidence>
<dbReference type="OrthoDB" id="9786287at2"/>
<dbReference type="GO" id="GO:0046872">
    <property type="term" value="F:metal ion binding"/>
    <property type="evidence" value="ECO:0007669"/>
    <property type="project" value="UniProtKB-KW"/>
</dbReference>
<comment type="caution">
    <text evidence="8">The sequence shown here is derived from an EMBL/GenBank/DDBJ whole genome shotgun (WGS) entry which is preliminary data.</text>
</comment>
<evidence type="ECO:0000313" key="8">
    <source>
        <dbReference type="EMBL" id="KYO65253.1"/>
    </source>
</evidence>
<proteinExistence type="inferred from homology"/>